<dbReference type="EMBL" id="JACCFM010000001">
    <property type="protein sequence ID" value="NYJ20253.1"/>
    <property type="molecule type" value="Genomic_DNA"/>
</dbReference>
<dbReference type="Pfam" id="PF04122">
    <property type="entry name" value="CW_binding_2"/>
    <property type="match status" value="3"/>
</dbReference>
<dbReference type="InterPro" id="IPR051922">
    <property type="entry name" value="Bact_Sporulation_Assoc"/>
</dbReference>
<sequence>MPKPGRKALTALLTTVMVLGASAMPVHAVESTPEPARDIPTAADAALGATAEELDESFTEAPVETEPSPDAAVPVDAAATVPVIVEPTPGAFVDATTAVHVEGTLTVASGLVEVADEARTESADAVILRTNSGLFIEVTGALVEDAVSGTAFSGTVAVPAESAAAVNLAVAASFGTARVLGASPLSATDLADAVIGASAETNTVLTVVAATMALPEVAAAKAPKAHTADVAIITKAATTPTSSKPLTDSGVTTMISKLSTYWQTQSGGQITSLTQPGAVKRFTMTDPCAYVKTWEESFKRFGDASGKKYFNGSGRHLIVLVATESGTSCSDGTGWGTVGGQVHEGGVTWVPFGTKFGQHAQTHEIGHNLGLNHSQSHTCTGAVVEGKEGKYNSFTPDTCIDRVYADAYDVMGGSTSVQGSGSTVYLNAQVPALNVAQKSLLGAISSADVPTVKRTVTLGTTTKSYTLNPISANSGVRGLKVIDPDTNESYYIEYRSGTGIDTGALYTQDLTWNWAPGVRVLRIRADETTAVLTKPEPVDDDRRALALATGQSLTGRSGKLTVKTTAMNSTSATVSISLGSGAPAPSVSRISGDDRYTTSVAISKAGFPTSANVVYVATGTNYPDALGAAPAATKEGGPLLLTPPNALPRAVELEINRLKPTKIVVVGGTSAVSNTVFNKLKTLAKTTVRLAGSDRFDTSRKVIAHAFTTTTPSAYVATGLNYPDALSASAAAGAKGLPVFLVNGGAASVDAATTKMLKDKKVTQLSVVGGTGAVSAGIATGLGKISSVVRISGKDRFETSQKINKAAFGSAPRVYFATGFQFPDALAGAVLAGSKRAPLYVVQPGCVPAAIRSDLSTYKTTSVTLIGGKSALNAGVETITACK</sequence>
<feature type="signal peptide" evidence="1">
    <location>
        <begin position="1"/>
        <end position="28"/>
    </location>
</feature>
<keyword evidence="3" id="KW-1185">Reference proteome</keyword>
<gene>
    <name evidence="2" type="ORF">HNR05_002044</name>
</gene>
<dbReference type="Proteomes" id="UP000537260">
    <property type="component" value="Unassembled WGS sequence"/>
</dbReference>
<keyword evidence="1" id="KW-0732">Signal</keyword>
<dbReference type="Gene3D" id="3.40.50.12090">
    <property type="match status" value="2"/>
</dbReference>
<evidence type="ECO:0000256" key="1">
    <source>
        <dbReference type="SAM" id="SignalP"/>
    </source>
</evidence>
<proteinExistence type="predicted"/>
<accession>A0A7Z0EEM0</accession>
<evidence type="ECO:0000313" key="3">
    <source>
        <dbReference type="Proteomes" id="UP000537260"/>
    </source>
</evidence>
<comment type="caution">
    <text evidence="2">The sequence shown here is derived from an EMBL/GenBank/DDBJ whole genome shotgun (WGS) entry which is preliminary data.</text>
</comment>
<reference evidence="2 3" key="1">
    <citation type="submission" date="2020-07" db="EMBL/GenBank/DDBJ databases">
        <title>Sequencing the genomes of 1000 actinobacteria strains.</title>
        <authorList>
            <person name="Klenk H.-P."/>
        </authorList>
    </citation>
    <scope>NUCLEOTIDE SEQUENCE [LARGE SCALE GENOMIC DNA]</scope>
    <source>
        <strain evidence="2 3">LI1</strain>
    </source>
</reference>
<organism evidence="2 3">
    <name type="scientific">Glaciibacter psychrotolerans</name>
    <dbReference type="NCBI Taxonomy" id="670054"/>
    <lineage>
        <taxon>Bacteria</taxon>
        <taxon>Bacillati</taxon>
        <taxon>Actinomycetota</taxon>
        <taxon>Actinomycetes</taxon>
        <taxon>Micrococcales</taxon>
        <taxon>Microbacteriaceae</taxon>
        <taxon>Glaciibacter</taxon>
    </lineage>
</organism>
<dbReference type="PANTHER" id="PTHR30032">
    <property type="entry name" value="N-ACETYLMURAMOYL-L-ALANINE AMIDASE-RELATED"/>
    <property type="match status" value="1"/>
</dbReference>
<evidence type="ECO:0000313" key="2">
    <source>
        <dbReference type="EMBL" id="NYJ20253.1"/>
    </source>
</evidence>
<dbReference type="RefSeq" id="WP_179578887.1">
    <property type="nucleotide sequence ID" value="NZ_JACCFM010000001.1"/>
</dbReference>
<dbReference type="SUPFAM" id="SSF55486">
    <property type="entry name" value="Metalloproteases ('zincins'), catalytic domain"/>
    <property type="match status" value="1"/>
</dbReference>
<feature type="chain" id="PRO_5031164936" evidence="1">
    <location>
        <begin position="29"/>
        <end position="883"/>
    </location>
</feature>
<name>A0A7Z0EEM0_9MICO</name>
<protein>
    <submittedName>
        <fullName evidence="2">Putative cell wall-binding protein</fullName>
    </submittedName>
</protein>
<dbReference type="InterPro" id="IPR007253">
    <property type="entry name" value="Cell_wall-bd_2"/>
</dbReference>
<dbReference type="AlphaFoldDB" id="A0A7Z0EEM0"/>
<dbReference type="PANTHER" id="PTHR30032:SF8">
    <property type="entry name" value="GERMINATION-SPECIFIC N-ACETYLMURAMOYL-L-ALANINE AMIDASE"/>
    <property type="match status" value="1"/>
</dbReference>